<evidence type="ECO:0000313" key="2">
    <source>
        <dbReference type="EMBL" id="KAH9643347.1"/>
    </source>
</evidence>
<comment type="caution">
    <text evidence="2">The sequence shown here is derived from an EMBL/GenBank/DDBJ whole genome shotgun (WGS) entry which is preliminary data.</text>
</comment>
<gene>
    <name evidence="2" type="ORF">HF086_008834</name>
</gene>
<evidence type="ECO:0000259" key="1">
    <source>
        <dbReference type="Pfam" id="PF14726"/>
    </source>
</evidence>
<dbReference type="PANTHER" id="PTHR31691:SF1">
    <property type="entry name" value="ROTATIN"/>
    <property type="match status" value="1"/>
</dbReference>
<accession>A0A922MUZ6</accession>
<protein>
    <recommendedName>
        <fullName evidence="1">Rotatin N-terminal domain-containing protein</fullName>
    </recommendedName>
</protein>
<organism evidence="2 3">
    <name type="scientific">Spodoptera exigua</name>
    <name type="common">Beet armyworm</name>
    <name type="synonym">Noctua fulgens</name>
    <dbReference type="NCBI Taxonomy" id="7107"/>
    <lineage>
        <taxon>Eukaryota</taxon>
        <taxon>Metazoa</taxon>
        <taxon>Ecdysozoa</taxon>
        <taxon>Arthropoda</taxon>
        <taxon>Hexapoda</taxon>
        <taxon>Insecta</taxon>
        <taxon>Pterygota</taxon>
        <taxon>Neoptera</taxon>
        <taxon>Endopterygota</taxon>
        <taxon>Lepidoptera</taxon>
        <taxon>Glossata</taxon>
        <taxon>Ditrysia</taxon>
        <taxon>Noctuoidea</taxon>
        <taxon>Noctuidae</taxon>
        <taxon>Amphipyrinae</taxon>
        <taxon>Spodoptera</taxon>
    </lineage>
</organism>
<name>A0A922MUZ6_SPOEX</name>
<evidence type="ECO:0000313" key="3">
    <source>
        <dbReference type="Proteomes" id="UP000814243"/>
    </source>
</evidence>
<dbReference type="GO" id="GO:0032053">
    <property type="term" value="P:ciliary basal body organization"/>
    <property type="evidence" value="ECO:0007669"/>
    <property type="project" value="TreeGrafter"/>
</dbReference>
<dbReference type="GO" id="GO:0005813">
    <property type="term" value="C:centrosome"/>
    <property type="evidence" value="ECO:0007669"/>
    <property type="project" value="InterPro"/>
</dbReference>
<reference evidence="2" key="1">
    <citation type="journal article" date="2021" name="G3 (Bethesda)">
        <title>Genome and transcriptome analysis of the beet armyworm Spodoptera exigua reveals targets for pest control. .</title>
        <authorList>
            <person name="Simon S."/>
            <person name="Breeschoten T."/>
            <person name="Jansen H.J."/>
            <person name="Dirks R.P."/>
            <person name="Schranz M.E."/>
            <person name="Ros V.I.D."/>
        </authorList>
    </citation>
    <scope>NUCLEOTIDE SEQUENCE</scope>
    <source>
        <strain evidence="2">TB_SE_WUR_2020</strain>
    </source>
</reference>
<dbReference type="PANTHER" id="PTHR31691">
    <property type="entry name" value="ROTATIN"/>
    <property type="match status" value="1"/>
</dbReference>
<sequence>MANTEILTMYIKKLSHPLKEIRERSLLLLLAKLKLGWELEDELSGTRELLESLLAWFQTPQQSLQREALELLLTTIKTKAGTYIAKEFGIDTILNNLNKVRHRISIDALELYDDVIDTLRFINTVESDVNVDIPRLTLPDITSSESDGGSSSGYYNLEPNIHSSKTTSFSNDDSDTNRYRNLHTTECVRVLLFPWVELSQSDKKTLLLVEDALRLLKSTRRCCRFIRDVFLRDFYAEVFLNRPEIIKSLLTIADGNHGGRPGEALCVLLYITKALRVRLLQLSSLDLIHEANKVSEDHRDLIDEGVNLELEEIAGEPHPRTPAEEDGLVLLRQLPAPLYALDTLHAVLTIMARSVVLADPVDKTEF</sequence>
<dbReference type="InterPro" id="IPR030791">
    <property type="entry name" value="Rotatin"/>
</dbReference>
<dbReference type="GO" id="GO:0007099">
    <property type="term" value="P:centriole replication"/>
    <property type="evidence" value="ECO:0007669"/>
    <property type="project" value="TreeGrafter"/>
</dbReference>
<feature type="domain" description="Rotatin N-terminal" evidence="1">
    <location>
        <begin position="20"/>
        <end position="117"/>
    </location>
</feature>
<dbReference type="Proteomes" id="UP000814243">
    <property type="component" value="Unassembled WGS sequence"/>
</dbReference>
<dbReference type="GO" id="GO:0036064">
    <property type="term" value="C:ciliary basal body"/>
    <property type="evidence" value="ECO:0007669"/>
    <property type="project" value="InterPro"/>
</dbReference>
<dbReference type="Pfam" id="PF14726">
    <property type="entry name" value="RTTN_N"/>
    <property type="match status" value="1"/>
</dbReference>
<dbReference type="InterPro" id="IPR029249">
    <property type="entry name" value="Rotatin_N"/>
</dbReference>
<dbReference type="GO" id="GO:0010457">
    <property type="term" value="P:centriole-centriole cohesion"/>
    <property type="evidence" value="ECO:0007669"/>
    <property type="project" value="TreeGrafter"/>
</dbReference>
<dbReference type="AlphaFoldDB" id="A0A922MUZ6"/>
<dbReference type="GO" id="GO:0005814">
    <property type="term" value="C:centriole"/>
    <property type="evidence" value="ECO:0007669"/>
    <property type="project" value="TreeGrafter"/>
</dbReference>
<dbReference type="EMBL" id="JACEFF010000140">
    <property type="protein sequence ID" value="KAH9643347.1"/>
    <property type="molecule type" value="Genomic_DNA"/>
</dbReference>
<proteinExistence type="predicted"/>